<dbReference type="EMBL" id="JH659344">
    <property type="protein sequence ID" value="EXK28475.1"/>
    <property type="molecule type" value="Genomic_DNA"/>
</dbReference>
<evidence type="ECO:0000313" key="1">
    <source>
        <dbReference type="EMBL" id="EXK28475.1"/>
    </source>
</evidence>
<gene>
    <name evidence="1" type="ORF">FOMG_14951</name>
</gene>
<sequence length="42" mass="4764">MAMLYLLMARIRGSALRPMISALLHLIAESSTKTFTLWSVIR</sequence>
<dbReference type="Proteomes" id="UP000030703">
    <property type="component" value="Unassembled WGS sequence"/>
</dbReference>
<organism evidence="1">
    <name type="scientific">Fusarium oxysporum f. sp. melonis 26406</name>
    <dbReference type="NCBI Taxonomy" id="1089452"/>
    <lineage>
        <taxon>Eukaryota</taxon>
        <taxon>Fungi</taxon>
        <taxon>Dikarya</taxon>
        <taxon>Ascomycota</taxon>
        <taxon>Pezizomycotina</taxon>
        <taxon>Sordariomycetes</taxon>
        <taxon>Hypocreomycetidae</taxon>
        <taxon>Hypocreales</taxon>
        <taxon>Nectriaceae</taxon>
        <taxon>Fusarium</taxon>
        <taxon>Fusarium oxysporum species complex</taxon>
    </lineage>
</organism>
<dbReference type="HOGENOM" id="CLU_3260591_0_0_1"/>
<reference evidence="1" key="2">
    <citation type="submission" date="2012-05" db="EMBL/GenBank/DDBJ databases">
        <title>Annotation of the Genome Sequence of Fusarium oxysporum f. sp. melonis 26406.</title>
        <authorList>
            <consortium name="The Broad Institute Genomics Platform"/>
            <person name="Ma L.-J."/>
            <person name="Corby-Kistler H."/>
            <person name="Broz K."/>
            <person name="Gale L.R."/>
            <person name="Jonkers W."/>
            <person name="O'Donnell K."/>
            <person name="Ploetz R."/>
            <person name="Steinberg C."/>
            <person name="Schwartz D.C."/>
            <person name="VanEtten H."/>
            <person name="Zhou S."/>
            <person name="Young S.K."/>
            <person name="Zeng Q."/>
            <person name="Gargeya S."/>
            <person name="Fitzgerald M."/>
            <person name="Abouelleil A."/>
            <person name="Alvarado L."/>
            <person name="Chapman S.B."/>
            <person name="Gainer-Dewar J."/>
            <person name="Goldberg J."/>
            <person name="Griggs A."/>
            <person name="Gujja S."/>
            <person name="Hansen M."/>
            <person name="Howarth C."/>
            <person name="Imamovic A."/>
            <person name="Ireland A."/>
            <person name="Larimer J."/>
            <person name="McCowan C."/>
            <person name="Murphy C."/>
            <person name="Pearson M."/>
            <person name="Poon T.W."/>
            <person name="Priest M."/>
            <person name="Roberts A."/>
            <person name="Saif S."/>
            <person name="Shea T."/>
            <person name="Sykes S."/>
            <person name="Wortman J."/>
            <person name="Nusbaum C."/>
            <person name="Birren B."/>
        </authorList>
    </citation>
    <scope>NUCLEOTIDE SEQUENCE</scope>
    <source>
        <strain evidence="1">26406</strain>
    </source>
</reference>
<protein>
    <submittedName>
        <fullName evidence="1">Uncharacterized protein</fullName>
    </submittedName>
</protein>
<accession>W9ZAU7</accession>
<reference evidence="1" key="1">
    <citation type="submission" date="2012-04" db="EMBL/GenBank/DDBJ databases">
        <title>The Genome Sequence of Fusarium oxysporum melonis.</title>
        <authorList>
            <consortium name="The Broad Institute Genome Sequencing Platform"/>
            <person name="Ma L.-J."/>
            <person name="Gale L.R."/>
            <person name="Schwartz D.C."/>
            <person name="Zhou S."/>
            <person name="Corby-Kistler H."/>
            <person name="Young S.K."/>
            <person name="Zeng Q."/>
            <person name="Gargeya S."/>
            <person name="Fitzgerald M."/>
            <person name="Haas B."/>
            <person name="Abouelleil A."/>
            <person name="Alvarado L."/>
            <person name="Arachchi H.M."/>
            <person name="Berlin A."/>
            <person name="Brown A."/>
            <person name="Chapman S.B."/>
            <person name="Chen Z."/>
            <person name="Dunbar C."/>
            <person name="Freedman E."/>
            <person name="Gearin G."/>
            <person name="Goldberg J."/>
            <person name="Griggs A."/>
            <person name="Gujja S."/>
            <person name="Heiman D."/>
            <person name="Howarth C."/>
            <person name="Larson L."/>
            <person name="Lui A."/>
            <person name="MacDonald P.J.P."/>
            <person name="Montmayeur A."/>
            <person name="Murphy C."/>
            <person name="Neiman D."/>
            <person name="Pearson M."/>
            <person name="Priest M."/>
            <person name="Roberts A."/>
            <person name="Saif S."/>
            <person name="Shea T."/>
            <person name="Shenoy N."/>
            <person name="Sisk P."/>
            <person name="Stolte C."/>
            <person name="Sykes S."/>
            <person name="Wortman J."/>
            <person name="Nusbaum C."/>
            <person name="Birren B."/>
        </authorList>
    </citation>
    <scope>NUCLEOTIDE SEQUENCE</scope>
    <source>
        <strain evidence="1">26406</strain>
    </source>
</reference>
<proteinExistence type="predicted"/>
<dbReference type="AlphaFoldDB" id="W9ZAU7"/>
<name>W9ZAU7_FUSOX</name>
<dbReference type="VEuPathDB" id="FungiDB:FOMG_14951"/>